<proteinExistence type="inferred from homology"/>
<evidence type="ECO:0000313" key="9">
    <source>
        <dbReference type="Proteomes" id="UP000829542"/>
    </source>
</evidence>
<dbReference type="Proteomes" id="UP000829542">
    <property type="component" value="Chromosome"/>
</dbReference>
<evidence type="ECO:0000256" key="5">
    <source>
        <dbReference type="ARBA" id="ARBA00022989"/>
    </source>
</evidence>
<evidence type="ECO:0000256" key="1">
    <source>
        <dbReference type="ARBA" id="ARBA00004651"/>
    </source>
</evidence>
<feature type="transmembrane region" description="Helical" evidence="7">
    <location>
        <begin position="160"/>
        <end position="183"/>
    </location>
</feature>
<evidence type="ECO:0000256" key="3">
    <source>
        <dbReference type="ARBA" id="ARBA00022475"/>
    </source>
</evidence>
<feature type="transmembrane region" description="Helical" evidence="7">
    <location>
        <begin position="304"/>
        <end position="325"/>
    </location>
</feature>
<dbReference type="PANTHER" id="PTHR43141:SF4">
    <property type="entry name" value="CYTOCHROME BD2 SUBUNIT II"/>
    <property type="match status" value="1"/>
</dbReference>
<organism evidence="8 9">
    <name type="scientific">Ignatzschineria rhizosphaerae</name>
    <dbReference type="NCBI Taxonomy" id="2923279"/>
    <lineage>
        <taxon>Bacteria</taxon>
        <taxon>Pseudomonadati</taxon>
        <taxon>Pseudomonadota</taxon>
        <taxon>Gammaproteobacteria</taxon>
        <taxon>Cardiobacteriales</taxon>
        <taxon>Ignatzschineriaceae</taxon>
        <taxon>Ignatzschineria</taxon>
    </lineage>
</organism>
<evidence type="ECO:0000256" key="4">
    <source>
        <dbReference type="ARBA" id="ARBA00022692"/>
    </source>
</evidence>
<protein>
    <submittedName>
        <fullName evidence="8">Cytochrome d ubiquinol oxidase subunit II</fullName>
    </submittedName>
</protein>
<feature type="transmembrane region" description="Helical" evidence="7">
    <location>
        <begin position="203"/>
        <end position="221"/>
    </location>
</feature>
<keyword evidence="5 7" id="KW-1133">Transmembrane helix</keyword>
<feature type="transmembrane region" description="Helical" evidence="7">
    <location>
        <begin position="85"/>
        <end position="103"/>
    </location>
</feature>
<feature type="transmembrane region" description="Helical" evidence="7">
    <location>
        <begin position="233"/>
        <end position="251"/>
    </location>
</feature>
<dbReference type="PANTHER" id="PTHR43141">
    <property type="entry name" value="CYTOCHROME BD2 SUBUNIT II"/>
    <property type="match status" value="1"/>
</dbReference>
<keyword evidence="4 7" id="KW-0812">Transmembrane</keyword>
<feature type="transmembrane region" description="Helical" evidence="7">
    <location>
        <begin position="263"/>
        <end position="284"/>
    </location>
</feature>
<comment type="subcellular location">
    <subcellularLocation>
        <location evidence="1">Cell membrane</location>
        <topology evidence="1">Multi-pass membrane protein</topology>
    </subcellularLocation>
</comment>
<keyword evidence="3" id="KW-1003">Cell membrane</keyword>
<dbReference type="RefSeq" id="WP_242152654.1">
    <property type="nucleotide sequence ID" value="NZ_CP093379.1"/>
</dbReference>
<feature type="transmembrane region" description="Helical" evidence="7">
    <location>
        <begin position="6"/>
        <end position="37"/>
    </location>
</feature>
<dbReference type="Pfam" id="PF02322">
    <property type="entry name" value="Cyt_bd_oxida_II"/>
    <property type="match status" value="1"/>
</dbReference>
<feature type="transmembrane region" description="Helical" evidence="7">
    <location>
        <begin position="115"/>
        <end position="138"/>
    </location>
</feature>
<keyword evidence="6 7" id="KW-0472">Membrane</keyword>
<evidence type="ECO:0000313" key="8">
    <source>
        <dbReference type="EMBL" id="UNM97336.1"/>
    </source>
</evidence>
<name>A0ABY3X9D3_9GAMM</name>
<keyword evidence="9" id="KW-1185">Reference proteome</keyword>
<comment type="similarity">
    <text evidence="2">Belongs to the cytochrome ubiquinol oxidase subunit 2 family.</text>
</comment>
<gene>
    <name evidence="8" type="primary">cydB</name>
    <name evidence="8" type="ORF">MMG00_05680</name>
</gene>
<evidence type="ECO:0000256" key="2">
    <source>
        <dbReference type="ARBA" id="ARBA00007543"/>
    </source>
</evidence>
<evidence type="ECO:0000256" key="6">
    <source>
        <dbReference type="ARBA" id="ARBA00023136"/>
    </source>
</evidence>
<dbReference type="NCBIfam" id="TIGR00203">
    <property type="entry name" value="cydB"/>
    <property type="match status" value="1"/>
</dbReference>
<accession>A0ABY3X9D3</accession>
<evidence type="ECO:0000256" key="7">
    <source>
        <dbReference type="SAM" id="Phobius"/>
    </source>
</evidence>
<dbReference type="EMBL" id="CP093379">
    <property type="protein sequence ID" value="UNM97336.1"/>
    <property type="molecule type" value="Genomic_DNA"/>
</dbReference>
<dbReference type="InterPro" id="IPR003317">
    <property type="entry name" value="Cyt-d_oxidase_su2"/>
</dbReference>
<reference evidence="8 9" key="1">
    <citation type="submission" date="2022-03" db="EMBL/GenBank/DDBJ databases">
        <title>Ignatzschineria rhizosphaerae HR5S32.</title>
        <authorList>
            <person name="Sun J.Q."/>
            <person name="Feng J.Y."/>
        </authorList>
    </citation>
    <scope>NUCLEOTIDE SEQUENCE [LARGE SCALE GENOMIC DNA]</scope>
    <source>
        <strain evidence="8 9">HR5S32</strain>
    </source>
</reference>
<sequence length="335" mass="36367">MAFDLSFIWAFVILIGVAVYIVADGFDLGVGILLPFVKQEAVKDEFIDSISPVWDGNETWLILGGAALMGAFPLAYAVILEAFTFPIVVMLFALILRGVAFEFRVHSPAGHKKIWTIAFVVGSYIAALMQGMMAGAFLEGFLIGTTAQGTHFFDGKDTDWISPFSLLTGVGLVIMFAVIGIFWGAMKGNDTLKNRVLSFKKPAIFALIIVLIAIMIAMLFSTKLMPLLVGARLYLVVGSMIIIGLVLLMLLGNSMSAGKGFLLTVFIMVCGMVGYTSLFFPYIIPPSITLEMAASASSSQMFGLVGTLIMLPIIIFYLSWTYFIFRGKVIAGEGY</sequence>